<protein>
    <recommendedName>
        <fullName evidence="5">LysM domain-containing protein</fullName>
    </recommendedName>
</protein>
<dbReference type="InterPro" id="IPR051677">
    <property type="entry name" value="AfsR-DnrI-RedD_regulator"/>
</dbReference>
<evidence type="ECO:0000259" key="5">
    <source>
        <dbReference type="PROSITE" id="PS51782"/>
    </source>
</evidence>
<feature type="compositionally biased region" description="Basic and acidic residues" evidence="3">
    <location>
        <begin position="249"/>
        <end position="269"/>
    </location>
</feature>
<feature type="region of interest" description="Disordered" evidence="3">
    <location>
        <begin position="134"/>
        <end position="174"/>
    </location>
</feature>
<feature type="compositionally biased region" description="Basic and acidic residues" evidence="3">
    <location>
        <begin position="623"/>
        <end position="638"/>
    </location>
</feature>
<feature type="compositionally biased region" description="Polar residues" evidence="3">
    <location>
        <begin position="143"/>
        <end position="156"/>
    </location>
</feature>
<evidence type="ECO:0000313" key="6">
    <source>
        <dbReference type="EMBL" id="GAA4242346.1"/>
    </source>
</evidence>
<keyword evidence="7" id="KW-1185">Reference proteome</keyword>
<sequence length="898" mass="96275">MTVSAPTRLTEILRGSCALLTSAVLLAGVPTGLYAVAGSPIPDHVPSWEQVAAVLLRPDTDNWLFLSAVRLLGWTAWAVFVAATCAETVSHLAGRTLPALPRPVRPMQLLARDLVAAVTLIFSTALAFTTPASAATQTTADTEPTNGPSTTPSQNPGWEPFLGEGAPPTPDTEQPAWQTRIVHRGDTLWSLARRAYGSGSRYTKIFKASRAIDQPPGVPALTDPDEISPGQQLRIPSGPTKAGDPEAEQSTRQERPPRSEQHRTHDHPTHALQQGRPTSRSHPAEVPTPIVAPPVENPPSSPEPSTPAPSTRRSADQGQSSITLPSGSRIGIGLAAALSLAVAMTRLHRRRRHTTSTDDVSAEQFTPPPEPVAQARKAHLDRTYTDHDAPIPSDADLAANDRATPPPDHITLGTRDDAPITLPLAGLTLGLTGDGAHAAARAITTELLAKAPRDRAELLIPQPAAVALYPGAVLEGIPGLTLTPTLTTATAHLQAEAIHRARLMETADEPDVTALRAADPAEPLPTLLLAATAPARTAATLHAITQFSHTYGLGTLLLGPAPTGTTLHLTDDATVTHAEGPHADALVGARLFHLTAHDANAMLHSLRTATGAPEPETSTVPRPRPDPARDQTPQHDDTATSESFVPSIDHDRAPPIRLQVLGSVHLHTAQGPITTGVRRDARDLLAYLALNPNGVTREQAVTALWSSQDPHTTTTTFNTAIANIRRTLRAATGLREPMYVIHTAGRYRLDPGLIEVDEQHLAAALTGARHATTDADRIAALTRVTDLYTDEFAAGFSYGWAENHREHLRRAVTDALTRLARLLQHDHPEEALAALERAVTLDPYAEPLYRTIMQLQTQLGHPDAAERTYQLLTTHLIDIDAEPNDQTHELRTKLQQHR</sequence>
<dbReference type="InterPro" id="IPR011990">
    <property type="entry name" value="TPR-like_helical_dom_sf"/>
</dbReference>
<feature type="transmembrane region" description="Helical" evidence="4">
    <location>
        <begin position="109"/>
        <end position="128"/>
    </location>
</feature>
<keyword evidence="4" id="KW-1133">Transmembrane helix</keyword>
<dbReference type="Proteomes" id="UP001501710">
    <property type="component" value="Unassembled WGS sequence"/>
</dbReference>
<feature type="transmembrane region" description="Helical" evidence="4">
    <location>
        <begin position="63"/>
        <end position="89"/>
    </location>
</feature>
<keyword evidence="2" id="KW-0238">DNA-binding</keyword>
<dbReference type="Gene3D" id="3.10.350.10">
    <property type="entry name" value="LysM domain"/>
    <property type="match status" value="1"/>
</dbReference>
<evidence type="ECO:0000256" key="3">
    <source>
        <dbReference type="SAM" id="MobiDB-lite"/>
    </source>
</evidence>
<evidence type="ECO:0000313" key="7">
    <source>
        <dbReference type="Proteomes" id="UP001501710"/>
    </source>
</evidence>
<dbReference type="Gene3D" id="1.25.40.10">
    <property type="entry name" value="Tetratricopeptide repeat domain"/>
    <property type="match status" value="1"/>
</dbReference>
<proteinExistence type="inferred from homology"/>
<feature type="compositionally biased region" description="Polar residues" evidence="3">
    <location>
        <begin position="271"/>
        <end position="281"/>
    </location>
</feature>
<keyword evidence="4" id="KW-0812">Transmembrane</keyword>
<dbReference type="Pfam" id="PF01476">
    <property type="entry name" value="LysM"/>
    <property type="match status" value="1"/>
</dbReference>
<feature type="compositionally biased region" description="Polar residues" evidence="3">
    <location>
        <begin position="316"/>
        <end position="326"/>
    </location>
</feature>
<dbReference type="Pfam" id="PF03704">
    <property type="entry name" value="BTAD"/>
    <property type="match status" value="1"/>
</dbReference>
<reference evidence="7" key="1">
    <citation type="journal article" date="2019" name="Int. J. Syst. Evol. Microbiol.">
        <title>The Global Catalogue of Microorganisms (GCM) 10K type strain sequencing project: providing services to taxonomists for standard genome sequencing and annotation.</title>
        <authorList>
            <consortium name="The Broad Institute Genomics Platform"/>
            <consortium name="The Broad Institute Genome Sequencing Center for Infectious Disease"/>
            <person name="Wu L."/>
            <person name="Ma J."/>
        </authorList>
    </citation>
    <scope>NUCLEOTIDE SEQUENCE [LARGE SCALE GENOMIC DNA]</scope>
    <source>
        <strain evidence="7">JCM 17440</strain>
    </source>
</reference>
<dbReference type="CDD" id="cd00118">
    <property type="entry name" value="LysM"/>
    <property type="match status" value="1"/>
</dbReference>
<feature type="region of interest" description="Disordered" evidence="3">
    <location>
        <begin position="213"/>
        <end position="327"/>
    </location>
</feature>
<gene>
    <name evidence="6" type="ORF">GCM10022254_75030</name>
</gene>
<comment type="caution">
    <text evidence="6">The sequence shown here is derived from an EMBL/GenBank/DDBJ whole genome shotgun (WGS) entry which is preliminary data.</text>
</comment>
<dbReference type="RefSeq" id="WP_344907765.1">
    <property type="nucleotide sequence ID" value="NZ_BAABAS010000031.1"/>
</dbReference>
<dbReference type="InterPro" id="IPR005158">
    <property type="entry name" value="BTAD"/>
</dbReference>
<dbReference type="SMART" id="SM00257">
    <property type="entry name" value="LysM"/>
    <property type="match status" value="1"/>
</dbReference>
<dbReference type="EMBL" id="BAABAS010000031">
    <property type="protein sequence ID" value="GAA4242346.1"/>
    <property type="molecule type" value="Genomic_DNA"/>
</dbReference>
<evidence type="ECO:0000256" key="2">
    <source>
        <dbReference type="ARBA" id="ARBA00023125"/>
    </source>
</evidence>
<dbReference type="PROSITE" id="PS51782">
    <property type="entry name" value="LYSM"/>
    <property type="match status" value="1"/>
</dbReference>
<dbReference type="InterPro" id="IPR018392">
    <property type="entry name" value="LysM"/>
</dbReference>
<dbReference type="SUPFAM" id="SSF46894">
    <property type="entry name" value="C-terminal effector domain of the bipartite response regulators"/>
    <property type="match status" value="1"/>
</dbReference>
<organism evidence="6 7">
    <name type="scientific">Actinomadura meridiana</name>
    <dbReference type="NCBI Taxonomy" id="559626"/>
    <lineage>
        <taxon>Bacteria</taxon>
        <taxon>Bacillati</taxon>
        <taxon>Actinomycetota</taxon>
        <taxon>Actinomycetes</taxon>
        <taxon>Streptosporangiales</taxon>
        <taxon>Thermomonosporaceae</taxon>
        <taxon>Actinomadura</taxon>
    </lineage>
</organism>
<dbReference type="SMART" id="SM01043">
    <property type="entry name" value="BTAD"/>
    <property type="match status" value="1"/>
</dbReference>
<feature type="region of interest" description="Disordered" evidence="3">
    <location>
        <begin position="609"/>
        <end position="650"/>
    </location>
</feature>
<feature type="region of interest" description="Disordered" evidence="3">
    <location>
        <begin position="348"/>
        <end position="377"/>
    </location>
</feature>
<dbReference type="InterPro" id="IPR036779">
    <property type="entry name" value="LysM_dom_sf"/>
</dbReference>
<evidence type="ECO:0000256" key="4">
    <source>
        <dbReference type="SAM" id="Phobius"/>
    </source>
</evidence>
<dbReference type="SMART" id="SM00862">
    <property type="entry name" value="Trans_reg_C"/>
    <property type="match status" value="1"/>
</dbReference>
<accession>A0ABP8CQW2</accession>
<name>A0ABP8CQW2_9ACTN</name>
<dbReference type="PANTHER" id="PTHR35807">
    <property type="entry name" value="TRANSCRIPTIONAL REGULATOR REDD-RELATED"/>
    <property type="match status" value="1"/>
</dbReference>
<dbReference type="Gene3D" id="1.10.10.10">
    <property type="entry name" value="Winged helix-like DNA-binding domain superfamily/Winged helix DNA-binding domain"/>
    <property type="match status" value="1"/>
</dbReference>
<feature type="domain" description="LysM" evidence="5">
    <location>
        <begin position="178"/>
        <end position="235"/>
    </location>
</feature>
<dbReference type="InterPro" id="IPR001867">
    <property type="entry name" value="OmpR/PhoB-type_DNA-bd"/>
</dbReference>
<keyword evidence="4" id="KW-0472">Membrane</keyword>
<dbReference type="InterPro" id="IPR036388">
    <property type="entry name" value="WH-like_DNA-bd_sf"/>
</dbReference>
<feature type="compositionally biased region" description="Pro residues" evidence="3">
    <location>
        <begin position="290"/>
        <end position="307"/>
    </location>
</feature>
<dbReference type="PANTHER" id="PTHR35807:SF2">
    <property type="entry name" value="TRANSCRIPTIONAL ACTIVATOR DOMAIN"/>
    <property type="match status" value="1"/>
</dbReference>
<dbReference type="InterPro" id="IPR016032">
    <property type="entry name" value="Sig_transdc_resp-reg_C-effctor"/>
</dbReference>
<dbReference type="SUPFAM" id="SSF48452">
    <property type="entry name" value="TPR-like"/>
    <property type="match status" value="1"/>
</dbReference>
<comment type="similarity">
    <text evidence="1">Belongs to the AfsR/DnrI/RedD regulatory family.</text>
</comment>
<evidence type="ECO:0000256" key="1">
    <source>
        <dbReference type="ARBA" id="ARBA00005820"/>
    </source>
</evidence>